<dbReference type="KEGG" id="buy:D8S85_11235"/>
<dbReference type="Proteomes" id="UP000270673">
    <property type="component" value="Chromosome"/>
</dbReference>
<dbReference type="InterPro" id="IPR011048">
    <property type="entry name" value="Haem_d1_sf"/>
</dbReference>
<proteinExistence type="predicted"/>
<evidence type="ECO:0000313" key="2">
    <source>
        <dbReference type="Proteomes" id="UP000270673"/>
    </source>
</evidence>
<sequence length="369" mass="40697">MKKILYLGVLCTILLSACNDDDKGEITPPRDVQMLVVNEGVNGEGGLSVIYGDGTIEVNAYEKANEKILQGSPYAINSINDKYFLTASAPARIEILDPTTFVVLKTIDYEKIGMPRDIIPISESEAIVADSIHQLTKINTVTNTVVEHITLAEEWGMEEIAIVNNKLFGTHLDASGIAVFDIDNITGNPQSVIPVSISKSVKTCKMHVDKNNKLWIFSTGKNAESRNCAYWIKIDPETQKVDSVEIPFFKRGDEELELGVPMGATYNKSYLSLDKGTIYFTLQACARISAGRDRLAIFALDVNDNSYKLYRETPGVEARLNGMGISPEGEVYLCDANGTIAGFVRQFPANETISAIQVGIKPRMIWFPR</sequence>
<dbReference type="RefSeq" id="WP_106480783.1">
    <property type="nucleotide sequence ID" value="NZ_CP032819.1"/>
</dbReference>
<dbReference type="SUPFAM" id="SSF51004">
    <property type="entry name" value="C-terminal (heme d1) domain of cytochrome cd1-nitrite reductase"/>
    <property type="match status" value="1"/>
</dbReference>
<dbReference type="Gene3D" id="2.130.10.10">
    <property type="entry name" value="YVTN repeat-like/Quinoprotein amine dehydrogenase"/>
    <property type="match status" value="1"/>
</dbReference>
<dbReference type="PROSITE" id="PS51257">
    <property type="entry name" value="PROKAR_LIPOPROTEIN"/>
    <property type="match status" value="1"/>
</dbReference>
<dbReference type="EMBL" id="CP032819">
    <property type="protein sequence ID" value="AZS30062.1"/>
    <property type="molecule type" value="Genomic_DNA"/>
</dbReference>
<organism evidence="1 2">
    <name type="scientific">Butyricimonas faecalis</name>
    <dbReference type="NCBI Taxonomy" id="2093856"/>
    <lineage>
        <taxon>Bacteria</taxon>
        <taxon>Pseudomonadati</taxon>
        <taxon>Bacteroidota</taxon>
        <taxon>Bacteroidia</taxon>
        <taxon>Bacteroidales</taxon>
        <taxon>Odoribacteraceae</taxon>
        <taxon>Butyricimonas</taxon>
    </lineage>
</organism>
<gene>
    <name evidence="1" type="ORF">D8S85_11235</name>
</gene>
<evidence type="ECO:0000313" key="1">
    <source>
        <dbReference type="EMBL" id="AZS30062.1"/>
    </source>
</evidence>
<dbReference type="OrthoDB" id="9773938at2"/>
<keyword evidence="2" id="KW-1185">Reference proteome</keyword>
<dbReference type="InterPro" id="IPR015943">
    <property type="entry name" value="WD40/YVTN_repeat-like_dom_sf"/>
</dbReference>
<dbReference type="AlphaFoldDB" id="A0A3Q9INJ2"/>
<dbReference type="InterPro" id="IPR031815">
    <property type="entry name" value="DUF5074"/>
</dbReference>
<protein>
    <submittedName>
        <fullName evidence="1">Uncharacterized protein</fullName>
    </submittedName>
</protein>
<reference evidence="1 2" key="1">
    <citation type="submission" date="2018-10" db="EMBL/GenBank/DDBJ databases">
        <title>Butyricimonas faecalis sp. nov., isolated from human faeces and emended description of the genus Butyricimonas.</title>
        <authorList>
            <person name="Le Roy T."/>
            <person name="Van der Smissen P."/>
            <person name="Paquot A."/>
            <person name="Delzenne N."/>
            <person name="Muccioli G."/>
            <person name="Collet J.-F."/>
            <person name="Cani P.D."/>
        </authorList>
    </citation>
    <scope>NUCLEOTIDE SEQUENCE [LARGE SCALE GENOMIC DNA]</scope>
    <source>
        <strain evidence="1 2">H184</strain>
    </source>
</reference>
<accession>A0A3Q9INJ2</accession>
<dbReference type="Pfam" id="PF16819">
    <property type="entry name" value="DUF5074"/>
    <property type="match status" value="1"/>
</dbReference>
<name>A0A3Q9INJ2_9BACT</name>